<evidence type="ECO:0000313" key="3">
    <source>
        <dbReference type="Proteomes" id="UP001177003"/>
    </source>
</evidence>
<proteinExistence type="predicted"/>
<accession>A0AA35ZDC7</accession>
<protein>
    <submittedName>
        <fullName evidence="2">Uncharacterized protein</fullName>
    </submittedName>
</protein>
<dbReference type="Proteomes" id="UP001177003">
    <property type="component" value="Chromosome 6"/>
</dbReference>
<feature type="region of interest" description="Disordered" evidence="1">
    <location>
        <begin position="78"/>
        <end position="147"/>
    </location>
</feature>
<dbReference type="EMBL" id="OX465082">
    <property type="protein sequence ID" value="CAI9290475.1"/>
    <property type="molecule type" value="Genomic_DNA"/>
</dbReference>
<keyword evidence="3" id="KW-1185">Reference proteome</keyword>
<reference evidence="2" key="1">
    <citation type="submission" date="2023-04" db="EMBL/GenBank/DDBJ databases">
        <authorList>
            <person name="Vijverberg K."/>
            <person name="Xiong W."/>
            <person name="Schranz E."/>
        </authorList>
    </citation>
    <scope>NUCLEOTIDE SEQUENCE</scope>
</reference>
<evidence type="ECO:0000256" key="1">
    <source>
        <dbReference type="SAM" id="MobiDB-lite"/>
    </source>
</evidence>
<evidence type="ECO:0000313" key="2">
    <source>
        <dbReference type="EMBL" id="CAI9290475.1"/>
    </source>
</evidence>
<dbReference type="AlphaFoldDB" id="A0AA35ZDC7"/>
<organism evidence="2 3">
    <name type="scientific">Lactuca saligna</name>
    <name type="common">Willowleaf lettuce</name>
    <dbReference type="NCBI Taxonomy" id="75948"/>
    <lineage>
        <taxon>Eukaryota</taxon>
        <taxon>Viridiplantae</taxon>
        <taxon>Streptophyta</taxon>
        <taxon>Embryophyta</taxon>
        <taxon>Tracheophyta</taxon>
        <taxon>Spermatophyta</taxon>
        <taxon>Magnoliopsida</taxon>
        <taxon>eudicotyledons</taxon>
        <taxon>Gunneridae</taxon>
        <taxon>Pentapetalae</taxon>
        <taxon>asterids</taxon>
        <taxon>campanulids</taxon>
        <taxon>Asterales</taxon>
        <taxon>Asteraceae</taxon>
        <taxon>Cichorioideae</taxon>
        <taxon>Cichorieae</taxon>
        <taxon>Lactucinae</taxon>
        <taxon>Lactuca</taxon>
    </lineage>
</organism>
<feature type="compositionally biased region" description="Low complexity" evidence="1">
    <location>
        <begin position="99"/>
        <end position="112"/>
    </location>
</feature>
<gene>
    <name evidence="2" type="ORF">LSALG_LOCUS29666</name>
</gene>
<sequence>MHPSIVSVSIIKPSYRPYFSTDRTHPSSIHRLSYHLRLAPPSPPCSPIEGIQSYSPQSLSVVGAFSCRVPPLQISATPFHVIDDDGDDTSHHEPPPSTASPSTASPSAASPSGNPNKRAKPSTPIPPRALPSASLPDGTSIAGTKFD</sequence>
<name>A0AA35ZDC7_LACSI</name>